<evidence type="ECO:0000313" key="1">
    <source>
        <dbReference type="EMBL" id="GAJ38739.1"/>
    </source>
</evidence>
<dbReference type="SUPFAM" id="SSF63418">
    <property type="entry name" value="MurE/MurF N-terminal domain"/>
    <property type="match status" value="1"/>
</dbReference>
<dbReference type="RefSeq" id="WP_042407226.1">
    <property type="nucleotide sequence ID" value="NZ_BAWO01000007.1"/>
</dbReference>
<accession>A0A023DBN8</accession>
<dbReference type="EMBL" id="BAWO01000007">
    <property type="protein sequence ID" value="GAJ38739.1"/>
    <property type="molecule type" value="Genomic_DNA"/>
</dbReference>
<keyword evidence="2" id="KW-1185">Reference proteome</keyword>
<dbReference type="Proteomes" id="UP000023561">
    <property type="component" value="Unassembled WGS sequence"/>
</dbReference>
<dbReference type="GeneID" id="301191860"/>
<dbReference type="InterPro" id="IPR035911">
    <property type="entry name" value="MurE/MurF_N"/>
</dbReference>
<comment type="caution">
    <text evidence="1">The sequence shown here is derived from an EMBL/GenBank/DDBJ whole genome shotgun (WGS) entry which is preliminary data.</text>
</comment>
<sequence>MLTYGMVKRLCKQARGIVDDTISFRHVFVDPYQHAPKGLFVPLGRGAETLNIAIEHGAIAAFWREEEELPRYIPNQFPLFFVASPLQALEKLLDSYRQWESDTDEKTTFHLTISAHNGRIDSYDIAVLDALKQLQQKWTDAQGKEGCDQSC</sequence>
<evidence type="ECO:0000313" key="2">
    <source>
        <dbReference type="Proteomes" id="UP000023561"/>
    </source>
</evidence>
<gene>
    <name evidence="1" type="ORF">GCA01S_007_00220</name>
</gene>
<dbReference type="OrthoDB" id="2966672at2"/>
<organism evidence="1 2">
    <name type="scientific">Parageobacillus caldoxylosilyticus NBRC 107762</name>
    <dbReference type="NCBI Taxonomy" id="1220594"/>
    <lineage>
        <taxon>Bacteria</taxon>
        <taxon>Bacillati</taxon>
        <taxon>Bacillota</taxon>
        <taxon>Bacilli</taxon>
        <taxon>Bacillales</taxon>
        <taxon>Anoxybacillaceae</taxon>
        <taxon>Saccharococcus</taxon>
    </lineage>
</organism>
<proteinExistence type="predicted"/>
<name>A0A023DBN8_9BACL</name>
<reference evidence="1 2" key="1">
    <citation type="submission" date="2014-04" db="EMBL/GenBank/DDBJ databases">
        <title>Whole genome shotgun sequence of Geobacillus caldoxylosilyticus NBRC 107762.</title>
        <authorList>
            <person name="Hosoyama A."/>
            <person name="Hosoyama Y."/>
            <person name="Katano-Makiyama Y."/>
            <person name="Tsuchikane K."/>
            <person name="Ohji S."/>
            <person name="Ichikawa N."/>
            <person name="Yamazoe A."/>
            <person name="Fujita N."/>
        </authorList>
    </citation>
    <scope>NUCLEOTIDE SEQUENCE [LARGE SCALE GENOMIC DNA]</scope>
    <source>
        <strain evidence="1 2">NBRC 107762</strain>
    </source>
</reference>
<dbReference type="AlphaFoldDB" id="A0A023DBN8"/>
<protein>
    <submittedName>
        <fullName evidence="1">Uncharacterized protein</fullName>
    </submittedName>
</protein>